<evidence type="ECO:0000313" key="2">
    <source>
        <dbReference type="Proteomes" id="UP000075324"/>
    </source>
</evidence>
<protein>
    <recommendedName>
        <fullName evidence="3">Spore coat protein GerQ</fullName>
    </recommendedName>
</protein>
<dbReference type="EMBL" id="LQYW01000061">
    <property type="protein sequence ID" value="KYD29913.1"/>
    <property type="molecule type" value="Genomic_DNA"/>
</dbReference>
<organism evidence="1 2">
    <name type="scientific">Parageobacillus toebii</name>
    <dbReference type="NCBI Taxonomy" id="153151"/>
    <lineage>
        <taxon>Bacteria</taxon>
        <taxon>Bacillati</taxon>
        <taxon>Bacillota</taxon>
        <taxon>Bacilli</taxon>
        <taxon>Bacillales</taxon>
        <taxon>Anoxybacillaceae</taxon>
        <taxon>Parageobacillus</taxon>
    </lineage>
</organism>
<name>A0A150MZS9_9BACL</name>
<gene>
    <name evidence="1" type="ORF">B4110_3470</name>
</gene>
<proteinExistence type="predicted"/>
<dbReference type="Pfam" id="PF09671">
    <property type="entry name" value="Spore_GerQ"/>
    <property type="match status" value="1"/>
</dbReference>
<reference evidence="1 2" key="1">
    <citation type="submission" date="2016-01" db="EMBL/GenBank/DDBJ databases">
        <title>Draft Genome Sequences of Seven Thermophilic Sporeformers Isolated from Foods.</title>
        <authorList>
            <person name="Berendsen E.M."/>
            <person name="Wells-Bennik M.H."/>
            <person name="Krawcyk A.O."/>
            <person name="De Jong A."/>
            <person name="Holsappel S."/>
            <person name="Eijlander R.T."/>
            <person name="Kuipers O.P."/>
        </authorList>
    </citation>
    <scope>NUCLEOTIDE SEQUENCE [LARGE SCALE GENOMIC DNA]</scope>
    <source>
        <strain evidence="1 2">B4110</strain>
    </source>
</reference>
<dbReference type="PATRIC" id="fig|153151.4.peg.3434"/>
<dbReference type="Proteomes" id="UP000075324">
    <property type="component" value="Unassembled WGS sequence"/>
</dbReference>
<comment type="caution">
    <text evidence="1">The sequence shown here is derived from an EMBL/GenBank/DDBJ whole genome shotgun (WGS) entry which is preliminary data.</text>
</comment>
<dbReference type="RefSeq" id="WP_062678166.1">
    <property type="nucleotide sequence ID" value="NZ_LQYW01000061.1"/>
</dbReference>
<dbReference type="InterPro" id="IPR014099">
    <property type="entry name" value="Spore_coat_GerQ"/>
</dbReference>
<evidence type="ECO:0008006" key="3">
    <source>
        <dbReference type="Google" id="ProtNLM"/>
    </source>
</evidence>
<evidence type="ECO:0000313" key="1">
    <source>
        <dbReference type="EMBL" id="KYD29913.1"/>
    </source>
</evidence>
<dbReference type="PIRSF" id="PIRSF038931">
    <property type="entry name" value="GerQ"/>
    <property type="match status" value="1"/>
</dbReference>
<accession>A0A150MZS9</accession>
<sequence length="187" mass="21754">MSNHSYENAYNPLEDERQQPYQPYQFYQPYQQYPYGYMYPQTYYPMAYPYYQQLMTAYQQPMMAPTSEFGLQAPSFAAQTPTMASQPSIPGMLPIEQSYIENILRLNKGKIATIYMTFENNREWNAKIFRGAIEAAGRDHVILSDPQTGTRYLLPMIYVDYITFDGEIAYEYPFAGATAQLSSYSPR</sequence>
<dbReference type="NCBIfam" id="TIGR02728">
    <property type="entry name" value="spore_gerQ"/>
    <property type="match status" value="1"/>
</dbReference>
<dbReference type="AlphaFoldDB" id="A0A150MZS9"/>